<evidence type="ECO:0000313" key="2">
    <source>
        <dbReference type="Proteomes" id="UP001055247"/>
    </source>
</evidence>
<reference evidence="1" key="1">
    <citation type="journal article" date="2016" name="Front. Microbiol.">
        <title>Genome Sequence of the Piezophilic, Mesophilic Sulfate-Reducing Bacterium Desulfovibrio indicus J2T.</title>
        <authorList>
            <person name="Cao J."/>
            <person name="Maignien L."/>
            <person name="Shao Z."/>
            <person name="Alain K."/>
            <person name="Jebbar M."/>
        </authorList>
    </citation>
    <scope>NUCLEOTIDE SEQUENCE</scope>
    <source>
        <strain evidence="1">DSM 16372</strain>
    </source>
</reference>
<organism evidence="1 2">
    <name type="scientific">Methylobacterium hispanicum</name>
    <dbReference type="NCBI Taxonomy" id="270350"/>
    <lineage>
        <taxon>Bacteria</taxon>
        <taxon>Pseudomonadati</taxon>
        <taxon>Pseudomonadota</taxon>
        <taxon>Alphaproteobacteria</taxon>
        <taxon>Hyphomicrobiales</taxon>
        <taxon>Methylobacteriaceae</taxon>
        <taxon>Methylobacterium</taxon>
    </lineage>
</organism>
<dbReference type="InterPro" id="IPR025355">
    <property type="entry name" value="DUF4259"/>
</dbReference>
<keyword evidence="2" id="KW-1185">Reference proteome</keyword>
<dbReference type="Pfam" id="PF14078">
    <property type="entry name" value="DUF4259"/>
    <property type="match status" value="1"/>
</dbReference>
<reference evidence="1" key="2">
    <citation type="submission" date="2021-08" db="EMBL/GenBank/DDBJ databases">
        <authorList>
            <person name="Tani A."/>
            <person name="Ola A."/>
            <person name="Ogura Y."/>
            <person name="Katsura K."/>
            <person name="Hayashi T."/>
        </authorList>
    </citation>
    <scope>NUCLEOTIDE SEQUENCE</scope>
    <source>
        <strain evidence="1">DSM 16372</strain>
    </source>
</reference>
<dbReference type="EMBL" id="BPQO01000005">
    <property type="protein sequence ID" value="GJD88130.1"/>
    <property type="molecule type" value="Genomic_DNA"/>
</dbReference>
<dbReference type="AlphaFoldDB" id="A0AAV4ZI47"/>
<evidence type="ECO:0008006" key="3">
    <source>
        <dbReference type="Google" id="ProtNLM"/>
    </source>
</evidence>
<protein>
    <recommendedName>
        <fullName evidence="3">DUF4259 domain-containing protein</fullName>
    </recommendedName>
</protein>
<name>A0AAV4ZI47_9HYPH</name>
<comment type="caution">
    <text evidence="1">The sequence shown here is derived from an EMBL/GenBank/DDBJ whole genome shotgun (WGS) entry which is preliminary data.</text>
</comment>
<proteinExistence type="predicted"/>
<dbReference type="Proteomes" id="UP001055247">
    <property type="component" value="Unassembled WGS sequence"/>
</dbReference>
<evidence type="ECO:0000313" key="1">
    <source>
        <dbReference type="EMBL" id="GJD88130.1"/>
    </source>
</evidence>
<accession>A0AAV4ZI47</accession>
<sequence>MGSWGMGSFDSDGALDRRIVLRNDGVRLIGQARAALARVTDDGSELAELWADTANGDAWRAHVAELDRRLGDIEI</sequence>
<gene>
    <name evidence="1" type="ORF">BHAOGJBA_1642</name>
</gene>
<dbReference type="RefSeq" id="WP_066921582.1">
    <property type="nucleotide sequence ID" value="NZ_BPQO01000005.1"/>
</dbReference>